<dbReference type="GO" id="GO:0016603">
    <property type="term" value="F:glutaminyl-peptide cyclotransferase activity"/>
    <property type="evidence" value="ECO:0007669"/>
    <property type="project" value="InterPro"/>
</dbReference>
<organism evidence="1">
    <name type="scientific">marine metagenome</name>
    <dbReference type="NCBI Taxonomy" id="408172"/>
    <lineage>
        <taxon>unclassified sequences</taxon>
        <taxon>metagenomes</taxon>
        <taxon>ecological metagenomes</taxon>
    </lineage>
</organism>
<dbReference type="PANTHER" id="PTHR31270">
    <property type="entry name" value="GLUTAMINYL-PEPTIDE CYCLOTRANSFERASE"/>
    <property type="match status" value="1"/>
</dbReference>
<gene>
    <name evidence="1" type="ORF">METZ01_LOCUS176282</name>
</gene>
<dbReference type="SUPFAM" id="SSF50969">
    <property type="entry name" value="YVTN repeat-like/Quinoprotein amine dehydrogenase"/>
    <property type="match status" value="1"/>
</dbReference>
<evidence type="ECO:0008006" key="2">
    <source>
        <dbReference type="Google" id="ProtNLM"/>
    </source>
</evidence>
<reference evidence="1" key="1">
    <citation type="submission" date="2018-05" db="EMBL/GenBank/DDBJ databases">
        <authorList>
            <person name="Lanie J.A."/>
            <person name="Ng W.-L."/>
            <person name="Kazmierczak K.M."/>
            <person name="Andrzejewski T.M."/>
            <person name="Davidsen T.M."/>
            <person name="Wayne K.J."/>
            <person name="Tettelin H."/>
            <person name="Glass J.I."/>
            <person name="Rusch D."/>
            <person name="Podicherti R."/>
            <person name="Tsui H.-C.T."/>
            <person name="Winkler M.E."/>
        </authorList>
    </citation>
    <scope>NUCLEOTIDE SEQUENCE</scope>
</reference>
<dbReference type="InterPro" id="IPR011044">
    <property type="entry name" value="Quino_amine_DH_bsu"/>
</dbReference>
<feature type="non-terminal residue" evidence="1">
    <location>
        <position position="1"/>
    </location>
</feature>
<protein>
    <recommendedName>
        <fullName evidence="2">Glutamine cyclotransferase</fullName>
    </recommendedName>
</protein>
<dbReference type="InterPro" id="IPR007788">
    <property type="entry name" value="QCT"/>
</dbReference>
<dbReference type="PROSITE" id="PS51257">
    <property type="entry name" value="PROKAR_LIPOPROTEIN"/>
    <property type="match status" value="1"/>
</dbReference>
<dbReference type="AlphaFoldDB" id="A0A382CBC9"/>
<evidence type="ECO:0000313" key="1">
    <source>
        <dbReference type="EMBL" id="SVB23428.1"/>
    </source>
</evidence>
<name>A0A382CBC9_9ZZZZ</name>
<dbReference type="PANTHER" id="PTHR31270:SF1">
    <property type="entry name" value="GLUTAMINYL-PEPTIDE CYCLOTRANSFERASE"/>
    <property type="match status" value="1"/>
</dbReference>
<proteinExistence type="predicted"/>
<dbReference type="EMBL" id="UINC01033718">
    <property type="protein sequence ID" value="SVB23428.1"/>
    <property type="molecule type" value="Genomic_DNA"/>
</dbReference>
<accession>A0A382CBC9</accession>
<dbReference type="Pfam" id="PF05096">
    <property type="entry name" value="Glu_cyclase_2"/>
    <property type="match status" value="1"/>
</dbReference>
<sequence>MMSKIRSFNLILFLFFYSCGTNINSDYSIIISKKSQFSKNGDKISLKIKNPSDKKIEKLEFKINNIPIKDEYVLNNNLGVNLIQASFTINEKVINLNKDLTIFSNTIPKLYTYKIINEFEHDIVSYTQGLEFDDEFYLYESTGQYGYSSLKKIDFKSGKVLNKLFLDKSYFGEGLTILENNLFQLTWREKIGFIYDKSNFELIKSFNYKKSIEGWGLCNDGEYLYKSDGTEKIWILDPKTLEELSSISVVTNNKIIKNINELEWYNGKIYANTYQFNKEVGIIIDPTSGSVDGVIDFTGLKKRVKQHDKLDVQNGIAFHKERNTFFVTGKNWNKLFEIKIF</sequence>
<feature type="non-terminal residue" evidence="1">
    <location>
        <position position="341"/>
    </location>
</feature>